<dbReference type="PANTHER" id="PTHR46402">
    <property type="entry name" value="SET AND MYND DOMAIN-CONTAINING PROTEIN 5"/>
    <property type="match status" value="1"/>
</dbReference>
<evidence type="ECO:0000256" key="10">
    <source>
        <dbReference type="ARBA" id="ARBA00024057"/>
    </source>
</evidence>
<dbReference type="GO" id="GO:0005737">
    <property type="term" value="C:cytoplasm"/>
    <property type="evidence" value="ECO:0007669"/>
    <property type="project" value="UniProtKB-SubCell"/>
</dbReference>
<dbReference type="GO" id="GO:0140943">
    <property type="term" value="F:histone H4K20 trimethyltransferase activity"/>
    <property type="evidence" value="ECO:0007669"/>
    <property type="project" value="UniProtKB-EC"/>
</dbReference>
<keyword evidence="8" id="KW-0863">Zinc-finger</keyword>
<evidence type="ECO:0000256" key="15">
    <source>
        <dbReference type="ARBA" id="ARBA00049768"/>
    </source>
</evidence>
<comment type="catalytic activity">
    <reaction evidence="14">
        <text>L-lysyl-[protein] + 3 S-adenosyl-L-methionine = N(6),N(6),N(6)-trimethyl-L-lysyl-[protein] + 3 S-adenosyl-L-homocysteine + 3 H(+)</text>
        <dbReference type="Rhea" id="RHEA:54192"/>
        <dbReference type="Rhea" id="RHEA-COMP:9752"/>
        <dbReference type="Rhea" id="RHEA-COMP:13826"/>
        <dbReference type="ChEBI" id="CHEBI:15378"/>
        <dbReference type="ChEBI" id="CHEBI:29969"/>
        <dbReference type="ChEBI" id="CHEBI:57856"/>
        <dbReference type="ChEBI" id="CHEBI:59789"/>
        <dbReference type="ChEBI" id="CHEBI:61961"/>
    </reaction>
    <physiologicalReaction direction="left-to-right" evidence="14">
        <dbReference type="Rhea" id="RHEA:54193"/>
    </physiologicalReaction>
</comment>
<dbReference type="SMART" id="SM00317">
    <property type="entry name" value="SET"/>
    <property type="match status" value="1"/>
</dbReference>
<keyword evidence="9" id="KW-0862">Zinc</keyword>
<proteinExistence type="predicted"/>
<evidence type="ECO:0000256" key="13">
    <source>
        <dbReference type="ARBA" id="ARBA00048081"/>
    </source>
</evidence>
<dbReference type="GO" id="GO:0008270">
    <property type="term" value="F:zinc ion binding"/>
    <property type="evidence" value="ECO:0007669"/>
    <property type="project" value="UniProtKB-KW"/>
</dbReference>
<name>A0AAD8B7N9_BIOPF</name>
<comment type="catalytic activity">
    <reaction evidence="12">
        <text>L-lysyl(36)-[histone H3] + 3 S-adenosyl-L-methionine = N(6),N(6),N(6)-trimethyl-L-lysyl(36)-[histone H3] + 3 S-adenosyl-L-homocysteine + 3 H(+)</text>
        <dbReference type="Rhea" id="RHEA:60324"/>
        <dbReference type="Rhea" id="RHEA-COMP:9785"/>
        <dbReference type="Rhea" id="RHEA-COMP:15536"/>
        <dbReference type="ChEBI" id="CHEBI:15378"/>
        <dbReference type="ChEBI" id="CHEBI:29969"/>
        <dbReference type="ChEBI" id="CHEBI:57856"/>
        <dbReference type="ChEBI" id="CHEBI:59789"/>
        <dbReference type="ChEBI" id="CHEBI:61961"/>
        <dbReference type="EC" id="2.1.1.359"/>
    </reaction>
</comment>
<evidence type="ECO:0000256" key="12">
    <source>
        <dbReference type="ARBA" id="ARBA00047545"/>
    </source>
</evidence>
<comment type="subcellular location">
    <subcellularLocation>
        <location evidence="1">Cytoplasm</location>
    </subcellularLocation>
</comment>
<keyword evidence="6" id="KW-0949">S-adenosyl-L-methionine</keyword>
<evidence type="ECO:0000256" key="9">
    <source>
        <dbReference type="ARBA" id="ARBA00022833"/>
    </source>
</evidence>
<dbReference type="Pfam" id="PF00856">
    <property type="entry name" value="SET"/>
    <property type="match status" value="1"/>
</dbReference>
<dbReference type="EC" id="2.1.1.372" evidence="10"/>
<protein>
    <recommendedName>
        <fullName evidence="15">Protein-lysine N-trimethyltransferase SMYD5</fullName>
        <ecNumber evidence="2">2.1.1.359</ecNumber>
        <ecNumber evidence="10">2.1.1.372</ecNumber>
    </recommendedName>
    <alternativeName>
        <fullName evidence="11">SET and MYND domain-containing protein 5</fullName>
    </alternativeName>
    <alternativeName>
        <fullName evidence="16">[histone H3]-lysine20 N-trimethyltransferase SMYD5</fullName>
    </alternativeName>
    <alternativeName>
        <fullName evidence="17">[histone H4]-lysine36 N-trimethyltransferase SMYD5</fullName>
    </alternativeName>
</protein>
<dbReference type="GO" id="GO:0045814">
    <property type="term" value="P:negative regulation of gene expression, epigenetic"/>
    <property type="evidence" value="ECO:0007669"/>
    <property type="project" value="TreeGrafter"/>
</dbReference>
<evidence type="ECO:0000256" key="16">
    <source>
        <dbReference type="ARBA" id="ARBA00049789"/>
    </source>
</evidence>
<dbReference type="InterPro" id="IPR044422">
    <property type="entry name" value="SMYD5_SET"/>
</dbReference>
<dbReference type="PROSITE" id="PS50280">
    <property type="entry name" value="SET"/>
    <property type="match status" value="1"/>
</dbReference>
<evidence type="ECO:0000313" key="20">
    <source>
        <dbReference type="EMBL" id="KAK0049439.1"/>
    </source>
</evidence>
<evidence type="ECO:0000256" key="17">
    <source>
        <dbReference type="ARBA" id="ARBA00049806"/>
    </source>
</evidence>
<dbReference type="AlphaFoldDB" id="A0AAD8B7N9"/>
<evidence type="ECO:0000259" key="19">
    <source>
        <dbReference type="PROSITE" id="PS50280"/>
    </source>
</evidence>
<gene>
    <name evidence="20" type="ORF">Bpfe_021151</name>
</gene>
<evidence type="ECO:0000256" key="3">
    <source>
        <dbReference type="ARBA" id="ARBA00022490"/>
    </source>
</evidence>
<reference evidence="20" key="2">
    <citation type="submission" date="2023-04" db="EMBL/GenBank/DDBJ databases">
        <authorList>
            <person name="Bu L."/>
            <person name="Lu L."/>
            <person name="Laidemitt M.R."/>
            <person name="Zhang S.M."/>
            <person name="Mutuku M."/>
            <person name="Mkoji G."/>
            <person name="Steinauer M."/>
            <person name="Loker E.S."/>
        </authorList>
    </citation>
    <scope>NUCLEOTIDE SEQUENCE</scope>
    <source>
        <strain evidence="20">KasaAsao</strain>
        <tissue evidence="20">Whole Snail</tissue>
    </source>
</reference>
<reference evidence="20" key="1">
    <citation type="journal article" date="2023" name="PLoS Negl. Trop. Dis.">
        <title>A genome sequence for Biomphalaria pfeifferi, the major vector snail for the human-infecting parasite Schistosoma mansoni.</title>
        <authorList>
            <person name="Bu L."/>
            <person name="Lu L."/>
            <person name="Laidemitt M.R."/>
            <person name="Zhang S.M."/>
            <person name="Mutuku M."/>
            <person name="Mkoji G."/>
            <person name="Steinauer M."/>
            <person name="Loker E.S."/>
        </authorList>
    </citation>
    <scope>NUCLEOTIDE SEQUENCE</scope>
    <source>
        <strain evidence="20">KasaAsao</strain>
    </source>
</reference>
<dbReference type="EC" id="2.1.1.359" evidence="2"/>
<dbReference type="GO" id="GO:0140955">
    <property type="term" value="F:histone H3K36 trimethyltransferase activity"/>
    <property type="evidence" value="ECO:0007669"/>
    <property type="project" value="UniProtKB-EC"/>
</dbReference>
<feature type="region of interest" description="Disordered" evidence="18">
    <location>
        <begin position="375"/>
        <end position="394"/>
    </location>
</feature>
<evidence type="ECO:0000256" key="7">
    <source>
        <dbReference type="ARBA" id="ARBA00022723"/>
    </source>
</evidence>
<evidence type="ECO:0000256" key="4">
    <source>
        <dbReference type="ARBA" id="ARBA00022603"/>
    </source>
</evidence>
<evidence type="ECO:0000256" key="11">
    <source>
        <dbReference type="ARBA" id="ARBA00033038"/>
    </source>
</evidence>
<evidence type="ECO:0000256" key="14">
    <source>
        <dbReference type="ARBA" id="ARBA00049497"/>
    </source>
</evidence>
<comment type="catalytic activity">
    <reaction evidence="13">
        <text>L-lysyl(20)-[histone H4] + 3 S-adenosyl-L-methionine = N(6),N(6),N(6)-trimethyl-L-lysyl(20)-[histone H4] + 3 S-adenosyl-L-homocysteine + 3 H(+)</text>
        <dbReference type="Rhea" id="RHEA:64456"/>
        <dbReference type="Rhea" id="RHEA-COMP:15554"/>
        <dbReference type="Rhea" id="RHEA-COMP:15998"/>
        <dbReference type="ChEBI" id="CHEBI:15378"/>
        <dbReference type="ChEBI" id="CHEBI:29969"/>
        <dbReference type="ChEBI" id="CHEBI:57856"/>
        <dbReference type="ChEBI" id="CHEBI:59789"/>
        <dbReference type="ChEBI" id="CHEBI:61961"/>
        <dbReference type="EC" id="2.1.1.372"/>
    </reaction>
</comment>
<sequence length="394" mass="44759">MAELQHENVKIINISVIKGKGLFARKNLKKGETIFEEKPLVSAQFSWNELYKYLACEYCLKSLETAENMVRRLTNNAEITLPYPECCDQDVTQFVNCPQCQIPYCSTECLDLALSQYHQVLCKGQSQEDEAHPLNRLLETWRSFHYPPETTSIMLIAKMIAMVKQAQDKGNIISLFSGFVKATLNEQEHIAHKLLGKQFQVQREVLRQQLRETLFEEAVQEWFTPEGFNSLLALIGTNGQGMGSSSFSHWVKYTEKLCLGDAEKKQLDELITQLYDQLDEVSGEFLDCEGSALYLLQSSCNHSCSPNAEVTFPNGNHSLAMVALQDISPEEEITISYLSCCDLTRSRHSRQKILKENYLFTCTCEKCLSEADDASVTSEEDIDSDEMDDEDTVI</sequence>
<accession>A0AAD8B7N9</accession>
<dbReference type="GO" id="GO:0032259">
    <property type="term" value="P:methylation"/>
    <property type="evidence" value="ECO:0007669"/>
    <property type="project" value="UniProtKB-KW"/>
</dbReference>
<keyword evidence="21" id="KW-1185">Reference proteome</keyword>
<evidence type="ECO:0000256" key="8">
    <source>
        <dbReference type="ARBA" id="ARBA00022771"/>
    </source>
</evidence>
<evidence type="ECO:0000256" key="2">
    <source>
        <dbReference type="ARBA" id="ARBA00012178"/>
    </source>
</evidence>
<evidence type="ECO:0000256" key="5">
    <source>
        <dbReference type="ARBA" id="ARBA00022679"/>
    </source>
</evidence>
<evidence type="ECO:0000313" key="21">
    <source>
        <dbReference type="Proteomes" id="UP001233172"/>
    </source>
</evidence>
<comment type="caution">
    <text evidence="20">The sequence shown here is derived from an EMBL/GenBank/DDBJ whole genome shotgun (WGS) entry which is preliminary data.</text>
</comment>
<dbReference type="PANTHER" id="PTHR46402:SF2">
    <property type="entry name" value="HISTONE-LYSINE N-TRIMETHYLTRANSFERASE SMYD5"/>
    <property type="match status" value="1"/>
</dbReference>
<evidence type="ECO:0000256" key="1">
    <source>
        <dbReference type="ARBA" id="ARBA00004496"/>
    </source>
</evidence>
<keyword evidence="5" id="KW-0808">Transferase</keyword>
<dbReference type="SUPFAM" id="SSF82199">
    <property type="entry name" value="SET domain"/>
    <property type="match status" value="1"/>
</dbReference>
<organism evidence="20 21">
    <name type="scientific">Biomphalaria pfeifferi</name>
    <name type="common">Bloodfluke planorb</name>
    <name type="synonym">Freshwater snail</name>
    <dbReference type="NCBI Taxonomy" id="112525"/>
    <lineage>
        <taxon>Eukaryota</taxon>
        <taxon>Metazoa</taxon>
        <taxon>Spiralia</taxon>
        <taxon>Lophotrochozoa</taxon>
        <taxon>Mollusca</taxon>
        <taxon>Gastropoda</taxon>
        <taxon>Heterobranchia</taxon>
        <taxon>Euthyneura</taxon>
        <taxon>Panpulmonata</taxon>
        <taxon>Hygrophila</taxon>
        <taxon>Lymnaeoidea</taxon>
        <taxon>Planorbidae</taxon>
        <taxon>Biomphalaria</taxon>
    </lineage>
</organism>
<dbReference type="CDD" id="cd10521">
    <property type="entry name" value="SET_SMYD5"/>
    <property type="match status" value="1"/>
</dbReference>
<dbReference type="InterPro" id="IPR046341">
    <property type="entry name" value="SET_dom_sf"/>
</dbReference>
<dbReference type="InterPro" id="IPR001214">
    <property type="entry name" value="SET_dom"/>
</dbReference>
<keyword evidence="4" id="KW-0489">Methyltransferase</keyword>
<keyword evidence="7" id="KW-0479">Metal-binding</keyword>
<dbReference type="Proteomes" id="UP001233172">
    <property type="component" value="Unassembled WGS sequence"/>
</dbReference>
<evidence type="ECO:0000256" key="18">
    <source>
        <dbReference type="SAM" id="MobiDB-lite"/>
    </source>
</evidence>
<keyword evidence="3" id="KW-0963">Cytoplasm</keyword>
<evidence type="ECO:0000256" key="6">
    <source>
        <dbReference type="ARBA" id="ARBA00022691"/>
    </source>
</evidence>
<dbReference type="Gene3D" id="2.170.270.10">
    <property type="entry name" value="SET domain"/>
    <property type="match status" value="1"/>
</dbReference>
<dbReference type="EMBL" id="JASAOG010000126">
    <property type="protein sequence ID" value="KAK0049439.1"/>
    <property type="molecule type" value="Genomic_DNA"/>
</dbReference>
<feature type="domain" description="SET" evidence="19">
    <location>
        <begin position="7"/>
        <end position="338"/>
    </location>
</feature>